<evidence type="ECO:0000313" key="3">
    <source>
        <dbReference type="Proteomes" id="UP000005561"/>
    </source>
</evidence>
<gene>
    <name evidence="2" type="ORF">BRYFOR_08648</name>
</gene>
<keyword evidence="1" id="KW-0472">Membrane</keyword>
<proteinExistence type="predicted"/>
<reference evidence="2" key="1">
    <citation type="submission" date="2009-07" db="EMBL/GenBank/DDBJ databases">
        <authorList>
            <person name="Weinstock G."/>
            <person name="Sodergren E."/>
            <person name="Clifton S."/>
            <person name="Fulton L."/>
            <person name="Fulton B."/>
            <person name="Courtney L."/>
            <person name="Fronick C."/>
            <person name="Harrison M."/>
            <person name="Strong C."/>
            <person name="Farmer C."/>
            <person name="Delahaunty K."/>
            <person name="Markovic C."/>
            <person name="Hall O."/>
            <person name="Minx P."/>
            <person name="Tomlinson C."/>
            <person name="Mitreva M."/>
            <person name="Nelson J."/>
            <person name="Hou S."/>
            <person name="Wollam A."/>
            <person name="Pepin K.H."/>
            <person name="Johnson M."/>
            <person name="Bhonagiri V."/>
            <person name="Nash W.E."/>
            <person name="Warren W."/>
            <person name="Chinwalla A."/>
            <person name="Mardis E.R."/>
            <person name="Wilson R.K."/>
        </authorList>
    </citation>
    <scope>NUCLEOTIDE SEQUENCE [LARGE SCALE GENOMIC DNA]</scope>
    <source>
        <strain evidence="2">DSM 14469</strain>
    </source>
</reference>
<protein>
    <submittedName>
        <fullName evidence="2">Uncharacterized protein</fullName>
    </submittedName>
</protein>
<dbReference type="EMBL" id="ACCL02000019">
    <property type="protein sequence ID" value="EET59334.1"/>
    <property type="molecule type" value="Genomic_DNA"/>
</dbReference>
<keyword evidence="1" id="KW-0812">Transmembrane</keyword>
<sequence>MKPLILQAFPGLFKILPWQTNNTFIIYLNSLILLDFLDFSAFFLVCIYLLSVAYCSINSHIFSLKSSNLRGI</sequence>
<feature type="transmembrane region" description="Helical" evidence="1">
    <location>
        <begin position="24"/>
        <end position="57"/>
    </location>
</feature>
<keyword evidence="3" id="KW-1185">Reference proteome</keyword>
<name>C6LJ14_9FIRM</name>
<dbReference type="Proteomes" id="UP000005561">
    <property type="component" value="Unassembled WGS sequence"/>
</dbReference>
<organism evidence="2 3">
    <name type="scientific">Marvinbryantia formatexigens DSM 14469</name>
    <dbReference type="NCBI Taxonomy" id="478749"/>
    <lineage>
        <taxon>Bacteria</taxon>
        <taxon>Bacillati</taxon>
        <taxon>Bacillota</taxon>
        <taxon>Clostridia</taxon>
        <taxon>Lachnospirales</taxon>
        <taxon>Lachnospiraceae</taxon>
        <taxon>Marvinbryantia</taxon>
    </lineage>
</organism>
<accession>C6LJ14</accession>
<comment type="caution">
    <text evidence="2">The sequence shown here is derived from an EMBL/GenBank/DDBJ whole genome shotgun (WGS) entry which is preliminary data.</text>
</comment>
<keyword evidence="1" id="KW-1133">Transmembrane helix</keyword>
<evidence type="ECO:0000313" key="2">
    <source>
        <dbReference type="EMBL" id="EET59334.1"/>
    </source>
</evidence>
<dbReference type="AlphaFoldDB" id="C6LJ14"/>
<evidence type="ECO:0000256" key="1">
    <source>
        <dbReference type="SAM" id="Phobius"/>
    </source>
</evidence>